<dbReference type="InterPro" id="IPR029021">
    <property type="entry name" value="Prot-tyrosine_phosphatase-like"/>
</dbReference>
<organism evidence="3 4">
    <name type="scientific">Pseudomonas izuensis</name>
    <dbReference type="NCBI Taxonomy" id="2684212"/>
    <lineage>
        <taxon>Bacteria</taxon>
        <taxon>Pseudomonadati</taxon>
        <taxon>Pseudomonadota</taxon>
        <taxon>Gammaproteobacteria</taxon>
        <taxon>Pseudomonadales</taxon>
        <taxon>Pseudomonadaceae</taxon>
        <taxon>Pseudomonas</taxon>
    </lineage>
</organism>
<feature type="signal peptide" evidence="2">
    <location>
        <begin position="1"/>
        <end position="21"/>
    </location>
</feature>
<gene>
    <name evidence="3" type="ORF">LAB08_R25360</name>
</gene>
<protein>
    <submittedName>
        <fullName evidence="3">Tyrosine-protein phosphatase</fullName>
    </submittedName>
</protein>
<keyword evidence="2" id="KW-0732">Signal</keyword>
<dbReference type="PANTHER" id="PTHR31126:SF1">
    <property type="entry name" value="TYROSINE SPECIFIC PROTEIN PHOSPHATASES DOMAIN-CONTAINING PROTEIN"/>
    <property type="match status" value="1"/>
</dbReference>
<keyword evidence="4" id="KW-1185">Reference proteome</keyword>
<dbReference type="SUPFAM" id="SSF52799">
    <property type="entry name" value="(Phosphotyrosine protein) phosphatases II"/>
    <property type="match status" value="1"/>
</dbReference>
<accession>A0ABM7RRV5</accession>
<dbReference type="InterPro" id="IPR026893">
    <property type="entry name" value="Tyr/Ser_Pase_IphP-type"/>
</dbReference>
<dbReference type="PANTHER" id="PTHR31126">
    <property type="entry name" value="TYROSINE-PROTEIN PHOSPHATASE"/>
    <property type="match status" value="1"/>
</dbReference>
<feature type="chain" id="PRO_5045192899" evidence="2">
    <location>
        <begin position="22"/>
        <end position="284"/>
    </location>
</feature>
<dbReference type="PROSITE" id="PS00383">
    <property type="entry name" value="TYR_PHOSPHATASE_1"/>
    <property type="match status" value="1"/>
</dbReference>
<sequence length="284" mass="31064">MNVMPITLMAFALGGAGIAHADATQHASPPSIVSMQGATNFRDLGGYVTEDGRRVRMGLLYRADELSRLSSSDQVRLTGLGVRRVVDFRGEVERQKAPDRLPDGIEFIPMPITVEAAAVKNLQQHILAADNTAGAMSDLLQLAYRDFIVSYTPQLRQFMQGLLSDQAYPQVFHCTAGKDRTGVAAALVLTAIGVPRAAIFQDYMTTNRLTHDSVKQQVDAMVERSGGQANREALTTLLQVQPVFLQSAFTTIDQKYGSMENYLTEGLGIGPAQRQVLRRILLEP</sequence>
<name>A0ABM7RRV5_9PSED</name>
<dbReference type="Proteomes" id="UP000218595">
    <property type="component" value="Chromosome"/>
</dbReference>
<dbReference type="InterPro" id="IPR016130">
    <property type="entry name" value="Tyr_Pase_AS"/>
</dbReference>
<reference evidence="3 4" key="1">
    <citation type="submission" date="2016-04" db="EMBL/GenBank/DDBJ databases">
        <title>Complete genome sequence of Pseudomonas sp. LAB-08 isolated from TCE contaminated aquifer soil.</title>
        <authorList>
            <person name="Dohra H."/>
            <person name="Suzuki K."/>
            <person name="Fatma A."/>
            <person name="Inuzuka Y."/>
            <person name="Honjo M."/>
            <person name="Tashiro Y."/>
            <person name="Futamata H."/>
        </authorList>
    </citation>
    <scope>NUCLEOTIDE SEQUENCE [LARGE SCALE GENOMIC DNA]</scope>
    <source>
        <strain evidence="3 4">LAB-08</strain>
    </source>
</reference>
<dbReference type="EMBL" id="AP017423">
    <property type="protein sequence ID" value="BCX67899.1"/>
    <property type="molecule type" value="Genomic_DNA"/>
</dbReference>
<proteinExistence type="inferred from homology"/>
<dbReference type="Pfam" id="PF13350">
    <property type="entry name" value="Y_phosphatase3"/>
    <property type="match status" value="1"/>
</dbReference>
<dbReference type="Gene3D" id="3.90.190.10">
    <property type="entry name" value="Protein tyrosine phosphatase superfamily"/>
    <property type="match status" value="1"/>
</dbReference>
<evidence type="ECO:0000313" key="4">
    <source>
        <dbReference type="Proteomes" id="UP000218595"/>
    </source>
</evidence>
<evidence type="ECO:0000256" key="2">
    <source>
        <dbReference type="SAM" id="SignalP"/>
    </source>
</evidence>
<evidence type="ECO:0000256" key="1">
    <source>
        <dbReference type="ARBA" id="ARBA00009580"/>
    </source>
</evidence>
<comment type="similarity">
    <text evidence="1">Belongs to the protein-tyrosine phosphatase family.</text>
</comment>
<evidence type="ECO:0000313" key="3">
    <source>
        <dbReference type="EMBL" id="BCX67899.1"/>
    </source>
</evidence>